<feature type="chain" id="PRO_5044606368" description="BA14K family protein" evidence="3">
    <location>
        <begin position="23"/>
        <end position="122"/>
    </location>
</feature>
<evidence type="ECO:0000313" key="4">
    <source>
        <dbReference type="EMBL" id="QCI97889.1"/>
    </source>
</evidence>
<reference evidence="5 8" key="2">
    <citation type="submission" date="2021-03" db="EMBL/GenBank/DDBJ databases">
        <title>Rapid diversification of plasmids in a genus of pathogenic and nitrogen fixing bacteria.</title>
        <authorList>
            <person name="Weisberg A.J."/>
            <person name="Miller M."/>
            <person name="Ream W."/>
            <person name="Grunwald N.J."/>
            <person name="Chang J.H."/>
        </authorList>
    </citation>
    <scope>NUCLEOTIDE SEQUENCE [LARGE SCALE GENOMIC DNA]</scope>
    <source>
        <strain evidence="5 8">AF3.44</strain>
    </source>
</reference>
<dbReference type="RefSeq" id="WP_027673168.1">
    <property type="nucleotide sequence ID" value="NZ_CP039691.1"/>
</dbReference>
<accession>A0A4D7DU35</accession>
<organism evidence="4 7">
    <name type="scientific">Agrobacterium larrymoorei</name>
    <dbReference type="NCBI Taxonomy" id="160699"/>
    <lineage>
        <taxon>Bacteria</taxon>
        <taxon>Pseudomonadati</taxon>
        <taxon>Pseudomonadota</taxon>
        <taxon>Alphaproteobacteria</taxon>
        <taxon>Hyphomicrobiales</taxon>
        <taxon>Rhizobiaceae</taxon>
        <taxon>Rhizobium/Agrobacterium group</taxon>
        <taxon>Agrobacterium</taxon>
    </lineage>
</organism>
<keyword evidence="3" id="KW-0732">Signal</keyword>
<sequence>MKKILLSALAAVIAGGAVFASAQTASAQYYDGPYRYDRRGPPPPPYRDPPRRHKHHDNGATIAGGVAAGLLGGIVAGALINDNGPRYVEPPPPPPPRCWFEDRRVPNSYDGGWHTESFRVCQ</sequence>
<feature type="signal peptide" evidence="3">
    <location>
        <begin position="1"/>
        <end position="22"/>
    </location>
</feature>
<dbReference type="EMBL" id="CP039691">
    <property type="protein sequence ID" value="QCI97889.1"/>
    <property type="molecule type" value="Genomic_DNA"/>
</dbReference>
<evidence type="ECO:0000313" key="7">
    <source>
        <dbReference type="Proteomes" id="UP000298545"/>
    </source>
</evidence>
<dbReference type="Proteomes" id="UP000826513">
    <property type="component" value="Chromosome 1"/>
</dbReference>
<dbReference type="KEGG" id="alf:CFBP5473_08150"/>
<name>A0A4D7DU35_9HYPH</name>
<gene>
    <name evidence="4" type="ORF">CFBP5473_08150</name>
    <name evidence="6" type="ORF">CFBP5477_008625</name>
    <name evidence="5" type="ORF">J5285_11550</name>
</gene>
<evidence type="ECO:0008006" key="9">
    <source>
        <dbReference type="Google" id="ProtNLM"/>
    </source>
</evidence>
<feature type="transmembrane region" description="Helical" evidence="2">
    <location>
        <begin position="59"/>
        <end position="80"/>
    </location>
</feature>
<proteinExistence type="predicted"/>
<keyword evidence="8" id="KW-1185">Reference proteome</keyword>
<dbReference type="EMBL" id="CP124733">
    <property type="protein sequence ID" value="WHA39917.1"/>
    <property type="molecule type" value="Genomic_DNA"/>
</dbReference>
<dbReference type="EMBL" id="CP072167">
    <property type="protein sequence ID" value="QYA06662.1"/>
    <property type="molecule type" value="Genomic_DNA"/>
</dbReference>
<keyword evidence="2" id="KW-0812">Transmembrane</keyword>
<evidence type="ECO:0000256" key="2">
    <source>
        <dbReference type="SAM" id="Phobius"/>
    </source>
</evidence>
<evidence type="ECO:0000256" key="3">
    <source>
        <dbReference type="SAM" id="SignalP"/>
    </source>
</evidence>
<evidence type="ECO:0000256" key="1">
    <source>
        <dbReference type="SAM" id="MobiDB-lite"/>
    </source>
</evidence>
<dbReference type="Proteomes" id="UP000298664">
    <property type="component" value="Chromosome Circular"/>
</dbReference>
<evidence type="ECO:0000313" key="5">
    <source>
        <dbReference type="EMBL" id="QYA06662.1"/>
    </source>
</evidence>
<dbReference type="AlphaFoldDB" id="A0A4D7DU35"/>
<keyword evidence="2" id="KW-0472">Membrane</keyword>
<keyword evidence="2" id="KW-1133">Transmembrane helix</keyword>
<reference evidence="4 7" key="1">
    <citation type="submission" date="2019-04" db="EMBL/GenBank/DDBJ databases">
        <title>Complete genome sequence of Agrobacterium larrymoorei CFBP5473.</title>
        <authorList>
            <person name="Haryono M."/>
            <person name="Chou L."/>
            <person name="Lin Y.-C."/>
            <person name="Lai E.-M."/>
            <person name="Kuo C.-H."/>
        </authorList>
    </citation>
    <scope>NUCLEOTIDE SEQUENCE [LARGE SCALE GENOMIC DNA]</scope>
    <source>
        <strain evidence="4 7">CFBP5473</strain>
    </source>
</reference>
<feature type="region of interest" description="Disordered" evidence="1">
    <location>
        <begin position="31"/>
        <end position="60"/>
    </location>
</feature>
<reference evidence="6" key="3">
    <citation type="submission" date="2023-05" db="EMBL/GenBank/DDBJ databases">
        <title>Complete genome sequence of Agrobacterium larrymoorei CFBP5477.</title>
        <authorList>
            <person name="Yen H.-C."/>
            <person name="Chou L."/>
            <person name="Lin Y.-C."/>
            <person name="Lai E.-M."/>
            <person name="Kuo C.-H."/>
        </authorList>
    </citation>
    <scope>NUCLEOTIDE SEQUENCE</scope>
    <source>
        <strain evidence="6">CFBP5477</strain>
    </source>
</reference>
<evidence type="ECO:0000313" key="8">
    <source>
        <dbReference type="Proteomes" id="UP000826513"/>
    </source>
</evidence>
<protein>
    <recommendedName>
        <fullName evidence="9">BA14K family protein</fullName>
    </recommendedName>
</protein>
<dbReference type="Proteomes" id="UP000298545">
    <property type="component" value="Chromosome circular"/>
</dbReference>
<dbReference type="STRING" id="1367849.GCA_000518585_00253"/>
<evidence type="ECO:0000313" key="6">
    <source>
        <dbReference type="EMBL" id="WHA39917.1"/>
    </source>
</evidence>